<feature type="transmembrane region" description="Helical" evidence="16">
    <location>
        <begin position="695"/>
        <end position="715"/>
    </location>
</feature>
<keyword evidence="5 16" id="KW-0812">Transmembrane</keyword>
<dbReference type="InterPro" id="IPR001508">
    <property type="entry name" value="Iono_Glu_rcpt_met"/>
</dbReference>
<dbReference type="FunFam" id="1.10.287.70:FF:000143">
    <property type="entry name" value="Probable glutamate receptor"/>
    <property type="match status" value="1"/>
</dbReference>
<dbReference type="GO" id="GO:0038023">
    <property type="term" value="F:signaling receptor activity"/>
    <property type="evidence" value="ECO:0007669"/>
    <property type="project" value="InterPro"/>
</dbReference>
<keyword evidence="20" id="KW-1185">Reference proteome</keyword>
<dbReference type="Gene3D" id="3.40.190.10">
    <property type="entry name" value="Periplasmic binding protein-like II"/>
    <property type="match status" value="1"/>
</dbReference>
<sequence length="738" mass="84054">MVSAVERTVVVLVALQMALVRGQVDNSFGILDKETVKIGALVLDDTMMPEVDLLEALGDAVEQRLPDLQFTEVQLVSLPADRADEEIQIPPGAGCAPVRSGRVHQLPVFSGSHDLPEVFRELRSSDTLRWHEMNIITYSDVDPALLRDIIDVLREDEDSVTALTVYSIPRNQPKGPFGGPSGGRQVLKMIEEQADHEGRQFLIFGDRSSAHQILAEDTNMLQFLPDVQDGENLSFLFNATRNGECPSRLAGSSRCPRCRQWSLQAAEIGNYGRVSLLNVGRWLPGTGLRIDDDLFPHVTGGFRGRTIPIMSLEYPPWQIYKRDSRGVVYEYTGLIFEVVNELAQKLNFSYVVRAPRDGLWGIEESPGRWNGMIGEILEGRALMAAGAFTVNAQRQSVINYTVFIDRQPYNLLTRRPDHLTRALLFLQPFAADTWWCIFTAVLLAGPVLWLINRNSYYYRYYNISSTKDFFNLKYCSWYAYGAILQQGGPRLPKADSGRFVVGVWWLFVLVVVTTYSGNLVAVLTFPRINNLINSLDDLLAFQDDVTWGIQGGTAIENYFRESTEPKFRKIFEGAKIHKEDTDGDILSMVRYEQHIYIEWKTNLLFLMKEEFRRTDRCFYSLGKENFFEEYVAMVVPPDSPYLNKFNKEISKMLKAGFIQKWKADFWPSQDRCSSTAYGGAGRQKKVDLEDMQGSFYLLLLGLFIGLSSLLMECCYRNTEFRRPQHSAREVVIQQTFLE</sequence>
<dbReference type="Proteomes" id="UP000440578">
    <property type="component" value="Unassembled WGS sequence"/>
</dbReference>
<keyword evidence="8 16" id="KW-0472">Membrane</keyword>
<feature type="transmembrane region" description="Helical" evidence="16">
    <location>
        <begin position="432"/>
        <end position="451"/>
    </location>
</feature>
<protein>
    <submittedName>
        <fullName evidence="19">Ionotropic receptor 93a</fullName>
    </submittedName>
</protein>
<proteinExistence type="inferred from homology"/>
<evidence type="ECO:0000256" key="10">
    <source>
        <dbReference type="ARBA" id="ARBA00023180"/>
    </source>
</evidence>
<feature type="chain" id="PRO_5025423660" evidence="17">
    <location>
        <begin position="23"/>
        <end position="738"/>
    </location>
</feature>
<feature type="signal peptide" evidence="17">
    <location>
        <begin position="1"/>
        <end position="22"/>
    </location>
</feature>
<dbReference type="GO" id="GO:0005886">
    <property type="term" value="C:plasma membrane"/>
    <property type="evidence" value="ECO:0007669"/>
    <property type="project" value="UniProtKB-SubCell"/>
</dbReference>
<feature type="binding site" evidence="13">
    <location>
        <position position="394"/>
    </location>
    <ligand>
        <name>L-glutamate</name>
        <dbReference type="ChEBI" id="CHEBI:29985"/>
    </ligand>
</feature>
<keyword evidence="3" id="KW-0813">Transport</keyword>
<feature type="transmembrane region" description="Helical" evidence="16">
    <location>
        <begin position="499"/>
        <end position="525"/>
    </location>
</feature>
<dbReference type="PANTHER" id="PTHR42643">
    <property type="entry name" value="IONOTROPIC RECEPTOR 20A-RELATED"/>
    <property type="match status" value="1"/>
</dbReference>
<evidence type="ECO:0000256" key="4">
    <source>
        <dbReference type="ARBA" id="ARBA00022475"/>
    </source>
</evidence>
<evidence type="ECO:0000256" key="9">
    <source>
        <dbReference type="ARBA" id="ARBA00023170"/>
    </source>
</evidence>
<evidence type="ECO:0000256" key="15">
    <source>
        <dbReference type="PIRSR" id="PIRSR601508-3"/>
    </source>
</evidence>
<name>A0A6A4WXX9_AMPAM</name>
<evidence type="ECO:0000256" key="6">
    <source>
        <dbReference type="ARBA" id="ARBA00022989"/>
    </source>
</evidence>
<evidence type="ECO:0000256" key="12">
    <source>
        <dbReference type="ARBA" id="ARBA00023303"/>
    </source>
</evidence>
<dbReference type="InterPro" id="IPR052192">
    <property type="entry name" value="Insect_Ionotropic_Sensory_Rcpt"/>
</dbReference>
<evidence type="ECO:0000256" key="13">
    <source>
        <dbReference type="PIRSR" id="PIRSR601508-1"/>
    </source>
</evidence>
<feature type="site" description="Crucial to convey clamshell closure to channel opening" evidence="14">
    <location>
        <position position="532"/>
    </location>
</feature>
<evidence type="ECO:0000256" key="3">
    <source>
        <dbReference type="ARBA" id="ARBA00022448"/>
    </source>
</evidence>
<dbReference type="InterPro" id="IPR019594">
    <property type="entry name" value="Glu/Gly-bd"/>
</dbReference>
<dbReference type="Pfam" id="PF00060">
    <property type="entry name" value="Lig_chan"/>
    <property type="match status" value="1"/>
</dbReference>
<evidence type="ECO:0000256" key="1">
    <source>
        <dbReference type="ARBA" id="ARBA00004651"/>
    </source>
</evidence>
<accession>A0A6A4WXX9</accession>
<evidence type="ECO:0000259" key="18">
    <source>
        <dbReference type="SMART" id="SM00918"/>
    </source>
</evidence>
<feature type="site" description="Interaction with the cone snail toxin Con-ikot-ikot" evidence="14">
    <location>
        <position position="560"/>
    </location>
</feature>
<keyword evidence="11" id="KW-1071">Ligand-gated ion channel</keyword>
<reference evidence="19 20" key="1">
    <citation type="submission" date="2019-07" db="EMBL/GenBank/DDBJ databases">
        <title>Draft genome assembly of a fouling barnacle, Amphibalanus amphitrite (Darwin, 1854): The first reference genome for Thecostraca.</title>
        <authorList>
            <person name="Kim W."/>
        </authorList>
    </citation>
    <scope>NUCLEOTIDE SEQUENCE [LARGE SCALE GENOMIC DNA]</scope>
    <source>
        <strain evidence="19">SNU_AA5</strain>
        <tissue evidence="19">Soma without cirri and trophi</tissue>
    </source>
</reference>
<dbReference type="AlphaFoldDB" id="A0A6A4WXX9"/>
<evidence type="ECO:0000256" key="14">
    <source>
        <dbReference type="PIRSR" id="PIRSR601508-2"/>
    </source>
</evidence>
<evidence type="ECO:0000313" key="20">
    <source>
        <dbReference type="Proteomes" id="UP000440578"/>
    </source>
</evidence>
<keyword evidence="4" id="KW-1003">Cell membrane</keyword>
<feature type="disulfide bond" evidence="15">
    <location>
        <begin position="617"/>
        <end position="672"/>
    </location>
</feature>
<keyword evidence="9 19" id="KW-0675">Receptor</keyword>
<evidence type="ECO:0000256" key="16">
    <source>
        <dbReference type="SAM" id="Phobius"/>
    </source>
</evidence>
<dbReference type="Pfam" id="PF10613">
    <property type="entry name" value="Lig_chan-Glu_bd"/>
    <property type="match status" value="1"/>
</dbReference>
<evidence type="ECO:0000313" key="19">
    <source>
        <dbReference type="EMBL" id="KAF0308664.1"/>
    </source>
</evidence>
<evidence type="ECO:0000256" key="5">
    <source>
        <dbReference type="ARBA" id="ARBA00022692"/>
    </source>
</evidence>
<dbReference type="GO" id="GO:0015276">
    <property type="term" value="F:ligand-gated monoatomic ion channel activity"/>
    <property type="evidence" value="ECO:0007669"/>
    <property type="project" value="InterPro"/>
</dbReference>
<comment type="subcellular location">
    <subcellularLocation>
        <location evidence="1">Cell membrane</location>
        <topology evidence="1">Multi-pass membrane protein</topology>
    </subcellularLocation>
</comment>
<keyword evidence="15" id="KW-1015">Disulfide bond</keyword>
<evidence type="ECO:0000256" key="11">
    <source>
        <dbReference type="ARBA" id="ARBA00023286"/>
    </source>
</evidence>
<keyword evidence="17" id="KW-0732">Signal</keyword>
<keyword evidence="12" id="KW-0407">Ion channel</keyword>
<dbReference type="GO" id="GO:0050906">
    <property type="term" value="P:detection of stimulus involved in sensory perception"/>
    <property type="evidence" value="ECO:0007669"/>
    <property type="project" value="UniProtKB-ARBA"/>
</dbReference>
<keyword evidence="7" id="KW-0406">Ion transport</keyword>
<dbReference type="SMART" id="SM00918">
    <property type="entry name" value="Lig_chan-Glu_bd"/>
    <property type="match status" value="1"/>
</dbReference>
<evidence type="ECO:0000256" key="2">
    <source>
        <dbReference type="ARBA" id="ARBA00008685"/>
    </source>
</evidence>
<evidence type="ECO:0000256" key="7">
    <source>
        <dbReference type="ARBA" id="ARBA00023065"/>
    </source>
</evidence>
<dbReference type="SUPFAM" id="SSF53850">
    <property type="entry name" value="Periplasmic binding protein-like II"/>
    <property type="match status" value="1"/>
</dbReference>
<dbReference type="EMBL" id="VIIS01000474">
    <property type="protein sequence ID" value="KAF0308664.1"/>
    <property type="molecule type" value="Genomic_DNA"/>
</dbReference>
<dbReference type="PANTHER" id="PTHR42643:SF24">
    <property type="entry name" value="IONOTROPIC RECEPTOR 60A"/>
    <property type="match status" value="1"/>
</dbReference>
<dbReference type="PRINTS" id="PR00177">
    <property type="entry name" value="NMDARECEPTOR"/>
</dbReference>
<dbReference type="OrthoDB" id="5984008at2759"/>
<evidence type="ECO:0000256" key="17">
    <source>
        <dbReference type="SAM" id="SignalP"/>
    </source>
</evidence>
<keyword evidence="10" id="KW-0325">Glycoprotein</keyword>
<feature type="site" description="Interaction with the cone snail toxin Con-ikot-ikot" evidence="14">
    <location>
        <position position="651"/>
    </location>
</feature>
<dbReference type="InterPro" id="IPR001320">
    <property type="entry name" value="Iontro_rcpt_C"/>
</dbReference>
<feature type="domain" description="Ionotropic glutamate receptor L-glutamate and glycine-binding" evidence="18">
    <location>
        <begin position="316"/>
        <end position="378"/>
    </location>
</feature>
<comment type="caution">
    <text evidence="19">The sequence shown here is derived from an EMBL/GenBank/DDBJ whole genome shotgun (WGS) entry which is preliminary data.</text>
</comment>
<organism evidence="19 20">
    <name type="scientific">Amphibalanus amphitrite</name>
    <name type="common">Striped barnacle</name>
    <name type="synonym">Balanus amphitrite</name>
    <dbReference type="NCBI Taxonomy" id="1232801"/>
    <lineage>
        <taxon>Eukaryota</taxon>
        <taxon>Metazoa</taxon>
        <taxon>Ecdysozoa</taxon>
        <taxon>Arthropoda</taxon>
        <taxon>Crustacea</taxon>
        <taxon>Multicrustacea</taxon>
        <taxon>Cirripedia</taxon>
        <taxon>Thoracica</taxon>
        <taxon>Thoracicalcarea</taxon>
        <taxon>Balanomorpha</taxon>
        <taxon>Balanoidea</taxon>
        <taxon>Balanidae</taxon>
        <taxon>Amphibalaninae</taxon>
        <taxon>Amphibalanus</taxon>
    </lineage>
</organism>
<gene>
    <name evidence="19" type="primary">Ir93a_2</name>
    <name evidence="19" type="ORF">FJT64_020119</name>
</gene>
<evidence type="ECO:0000256" key="8">
    <source>
        <dbReference type="ARBA" id="ARBA00023136"/>
    </source>
</evidence>
<feature type="binding site" evidence="13">
    <location>
        <position position="389"/>
    </location>
    <ligand>
        <name>L-glutamate</name>
        <dbReference type="ChEBI" id="CHEBI:29985"/>
    </ligand>
</feature>
<comment type="similarity">
    <text evidence="2">Belongs to the glutamate-gated ion channel (TC 1.A.10.1) family.</text>
</comment>
<dbReference type="Gene3D" id="1.10.287.70">
    <property type="match status" value="1"/>
</dbReference>
<keyword evidence="6 16" id="KW-1133">Transmembrane helix</keyword>